<dbReference type="EMBL" id="MOOK01000074">
    <property type="protein sequence ID" value="OUB55603.1"/>
    <property type="molecule type" value="Genomic_DNA"/>
</dbReference>
<accession>A0A9X6M241</accession>
<comment type="caution">
    <text evidence="3">The sequence shown here is derived from an EMBL/GenBank/DDBJ whole genome shotgun (WGS) entry which is preliminary data.</text>
</comment>
<feature type="domain" description="ERCC4" evidence="1">
    <location>
        <begin position="23"/>
        <end position="155"/>
    </location>
</feature>
<dbReference type="GO" id="GO:0006259">
    <property type="term" value="P:DNA metabolic process"/>
    <property type="evidence" value="ECO:0007669"/>
    <property type="project" value="UniProtKB-ARBA"/>
</dbReference>
<name>A0A9X6M241_BACUH</name>
<dbReference type="EMBL" id="MOOK01000154">
    <property type="protein sequence ID" value="OUB48210.1"/>
    <property type="molecule type" value="Genomic_DNA"/>
</dbReference>
<dbReference type="Proteomes" id="UP000194816">
    <property type="component" value="Unassembled WGS sequence"/>
</dbReference>
<evidence type="ECO:0000313" key="4">
    <source>
        <dbReference type="EMBL" id="OUB55603.1"/>
    </source>
</evidence>
<dbReference type="SUPFAM" id="SSF52980">
    <property type="entry name" value="Restriction endonuclease-like"/>
    <property type="match status" value="1"/>
</dbReference>
<proteinExistence type="predicted"/>
<gene>
    <name evidence="4" type="ORF">BK716_07605</name>
    <name evidence="3" type="ORF">BK716_07750</name>
    <name evidence="2" type="ORF">BK716_19700</name>
</gene>
<dbReference type="Pfam" id="PF02732">
    <property type="entry name" value="ERCC4"/>
    <property type="match status" value="1"/>
</dbReference>
<evidence type="ECO:0000313" key="3">
    <source>
        <dbReference type="EMBL" id="OUB55574.1"/>
    </source>
</evidence>
<dbReference type="AlphaFoldDB" id="A0A9X6M241"/>
<reference evidence="3 5" key="1">
    <citation type="submission" date="2016-10" db="EMBL/GenBank/DDBJ databases">
        <title>Comparative genomics of Bacillus thuringiensis reveals a path to pathogens against multiple invertebrate hosts.</title>
        <authorList>
            <person name="Zheng J."/>
            <person name="Gao Q."/>
            <person name="Liu H."/>
            <person name="Peng D."/>
            <person name="Ruan L."/>
            <person name="Sun M."/>
        </authorList>
    </citation>
    <scope>NUCLEOTIDE SEQUENCE [LARGE SCALE GENOMIC DNA]</scope>
    <source>
        <strain evidence="3">BGSC 4AU1</strain>
    </source>
</reference>
<dbReference type="InterPro" id="IPR011335">
    <property type="entry name" value="Restrct_endonuc-II-like"/>
</dbReference>
<evidence type="ECO:0000313" key="5">
    <source>
        <dbReference type="Proteomes" id="UP000194816"/>
    </source>
</evidence>
<dbReference type="RefSeq" id="WP_088114502.1">
    <property type="nucleotide sequence ID" value="NZ_MOOK01000074.1"/>
</dbReference>
<dbReference type="InterPro" id="IPR006166">
    <property type="entry name" value="ERCC4_domain"/>
</dbReference>
<dbReference type="EMBL" id="MOOK01000075">
    <property type="protein sequence ID" value="OUB55574.1"/>
    <property type="molecule type" value="Genomic_DNA"/>
</dbReference>
<organism evidence="3 5">
    <name type="scientific">Bacillus thuringiensis subsp. higo</name>
    <dbReference type="NCBI Taxonomy" id="132266"/>
    <lineage>
        <taxon>Bacteria</taxon>
        <taxon>Bacillati</taxon>
        <taxon>Bacillota</taxon>
        <taxon>Bacilli</taxon>
        <taxon>Bacillales</taxon>
        <taxon>Bacillaceae</taxon>
        <taxon>Bacillus</taxon>
        <taxon>Bacillus cereus group</taxon>
    </lineage>
</organism>
<dbReference type="Gene3D" id="3.40.50.10130">
    <property type="match status" value="1"/>
</dbReference>
<evidence type="ECO:0000259" key="1">
    <source>
        <dbReference type="Pfam" id="PF02732"/>
    </source>
</evidence>
<dbReference type="GO" id="GO:0003677">
    <property type="term" value="F:DNA binding"/>
    <property type="evidence" value="ECO:0007669"/>
    <property type="project" value="InterPro"/>
</dbReference>
<dbReference type="GO" id="GO:0004518">
    <property type="term" value="F:nuclease activity"/>
    <property type="evidence" value="ECO:0007669"/>
    <property type="project" value="InterPro"/>
</dbReference>
<sequence>MNCHYKYTDKEIDSILKTLTIVMDTREKSSAHITDYLNQKGVPLKIQKLNHGDYSCMVPKNEELGIFRDIYLNSFIERKNGVDEITGNLQKDTQHAFINELIRAQGSKFVLFVEETDFDEKIAKGMYRSRYDPKALKGRLESLKAKYNFEIVPMSKNMIGHNIYHRFYYQAKHYLRAGTF</sequence>
<protein>
    <submittedName>
        <fullName evidence="3">Nuclease</fullName>
    </submittedName>
</protein>
<evidence type="ECO:0000313" key="2">
    <source>
        <dbReference type="EMBL" id="OUB48210.1"/>
    </source>
</evidence>